<evidence type="ECO:0000313" key="1">
    <source>
        <dbReference type="EMBL" id="CAJ2639003.1"/>
    </source>
</evidence>
<sequence length="1140" mass="131085">MTEFVGGGTFLWSVFQVIRERLASSVITDYFDEQLVHNLEVTLDSINEVLDDAETRQFHNLSVKKWVNNLKHLLYEVEQLLDVVAIDAQGKGKIGRFISATINRFESRIKVLLKRLVVLSEEYNRLGLKENSYEIRASQQLSMEFTTGIYGIYGREHEKEEIISFLLAKSYCDDQVPIITIVGLTGMGKTTLAQLVFNDHRIIEQFDIKVWVHVSESFVRIRLTRSILESIHSSAVDCENLDILQCELQRRLAGKRYLLVLDDVWNKDRYTWDDFVLRFSGSSGGKMIVTTHDMEVASVMGSTRLLHLKQLEGNDSWSLFVKYAFRDINVFEYPNLELIGKKIVKKCGGLPLALKILGSNLQTTLSEHEWFRILETDLCRLPEDDNQVNSKLRLSYFKLPSNLKRCFAYCSIFPKGYEFNKGELVQLWMAEGLLGWGRDKSEEELGNEFFDHLVSISFFQQSVIMPLWTGKYYFTMHDLVNDLAKLVSGEFCLRIEADNVQDICERTRHIWCCLDLKDGDSILELISKIEGLHSLMVEAHGYGDKRFKITTNVQQKLFSRLKYLHTMSFSSCNLLELADEIGNLKLLRYLDLSYTDIASLPNSICVLYNLETLLLQDCFKLTELPSYFYKLVNLRYLNLEGTYIKKMPKKIGGLNNLQMLTDFVLGEQHGIDIKQLEKLNQLRGKLQISGLENVIDHADAVAANLEDKEHLEELIMSYDQWREIDGSVTKAHVSILEALKPNRNLMRLTIKDYRDIRFPNWLRDHHLPNLVSLELLGCKLCSKMPPLGQFPSLKKLSISGCDRIKIIGTEFYGDDSSNVPFRSLETLRVERMSEWKEWLCPEGFPLLQELSIKHCPKLKSALPQHLPSLKKLEIIDCHELQASIPTAANISELELKRCDDIWINEFSSTLKRVILCGTQVIRSSLEKILFKHAFLVELEVEEFFGPNLEWSSLDFNSCNSLRTLTITGWHSSSLPFALHLFTNLNSLVLYDCPSLELFLGRQLPSNLSSLRIERCPTLMASREEWGLFQLNSLKQFRVSDDFEIFESFPKESLLPSSITSLELTSCSNLRIINYKGFLHLTSLESLCIEDCPCLESLPECLPSSLSTLSIHDCPLITQQYQKERGERWHTISLIPDVIIS</sequence>
<proteinExistence type="predicted"/>
<name>A0ACB0J264_TRIPR</name>
<accession>A0ACB0J264</accession>
<dbReference type="Proteomes" id="UP001177021">
    <property type="component" value="Unassembled WGS sequence"/>
</dbReference>
<reference evidence="1" key="1">
    <citation type="submission" date="2023-10" db="EMBL/GenBank/DDBJ databases">
        <authorList>
            <person name="Rodriguez Cubillos JULIANA M."/>
            <person name="De Vega J."/>
        </authorList>
    </citation>
    <scope>NUCLEOTIDE SEQUENCE</scope>
</reference>
<gene>
    <name evidence="1" type="ORF">MILVUS5_LOCUS9101</name>
</gene>
<keyword evidence="2" id="KW-1185">Reference proteome</keyword>
<protein>
    <submittedName>
        <fullName evidence="1">Uncharacterized protein</fullName>
    </submittedName>
</protein>
<comment type="caution">
    <text evidence="1">The sequence shown here is derived from an EMBL/GenBank/DDBJ whole genome shotgun (WGS) entry which is preliminary data.</text>
</comment>
<evidence type="ECO:0000313" key="2">
    <source>
        <dbReference type="Proteomes" id="UP001177021"/>
    </source>
</evidence>
<organism evidence="1 2">
    <name type="scientific">Trifolium pratense</name>
    <name type="common">Red clover</name>
    <dbReference type="NCBI Taxonomy" id="57577"/>
    <lineage>
        <taxon>Eukaryota</taxon>
        <taxon>Viridiplantae</taxon>
        <taxon>Streptophyta</taxon>
        <taxon>Embryophyta</taxon>
        <taxon>Tracheophyta</taxon>
        <taxon>Spermatophyta</taxon>
        <taxon>Magnoliopsida</taxon>
        <taxon>eudicotyledons</taxon>
        <taxon>Gunneridae</taxon>
        <taxon>Pentapetalae</taxon>
        <taxon>rosids</taxon>
        <taxon>fabids</taxon>
        <taxon>Fabales</taxon>
        <taxon>Fabaceae</taxon>
        <taxon>Papilionoideae</taxon>
        <taxon>50 kb inversion clade</taxon>
        <taxon>NPAAA clade</taxon>
        <taxon>Hologalegina</taxon>
        <taxon>IRL clade</taxon>
        <taxon>Trifolieae</taxon>
        <taxon>Trifolium</taxon>
    </lineage>
</organism>
<dbReference type="EMBL" id="CASHSV030000024">
    <property type="protein sequence ID" value="CAJ2639003.1"/>
    <property type="molecule type" value="Genomic_DNA"/>
</dbReference>